<evidence type="ECO:0000256" key="7">
    <source>
        <dbReference type="ARBA" id="ARBA00023033"/>
    </source>
</evidence>
<dbReference type="Gene3D" id="2.120.10.30">
    <property type="entry name" value="TolB, C-terminal domain"/>
    <property type="match status" value="1"/>
</dbReference>
<gene>
    <name evidence="11" type="ORF">CCMP2556_LOCUS35581</name>
</gene>
<keyword evidence="7" id="KW-0503">Monooxygenase</keyword>
<feature type="repeat" description="NHL" evidence="8">
    <location>
        <begin position="976"/>
        <end position="1015"/>
    </location>
</feature>
<keyword evidence="2" id="KW-0285">Flavoprotein</keyword>
<keyword evidence="5" id="KW-0521">NADP</keyword>
<evidence type="ECO:0000313" key="11">
    <source>
        <dbReference type="EMBL" id="CAK9072329.1"/>
    </source>
</evidence>
<evidence type="ECO:0000256" key="1">
    <source>
        <dbReference type="ARBA" id="ARBA00001974"/>
    </source>
</evidence>
<evidence type="ECO:0000313" key="12">
    <source>
        <dbReference type="Proteomes" id="UP001642484"/>
    </source>
</evidence>
<dbReference type="Pfam" id="PF01494">
    <property type="entry name" value="FAD_binding_3"/>
    <property type="match status" value="1"/>
</dbReference>
<evidence type="ECO:0000256" key="3">
    <source>
        <dbReference type="ARBA" id="ARBA00022737"/>
    </source>
</evidence>
<protein>
    <recommendedName>
        <fullName evidence="10">BTB domain-containing protein</fullName>
    </recommendedName>
</protein>
<keyword evidence="12" id="KW-1185">Reference proteome</keyword>
<dbReference type="Pfam" id="PF00651">
    <property type="entry name" value="BTB"/>
    <property type="match status" value="1"/>
</dbReference>
<name>A0ABP0P994_9DINO</name>
<dbReference type="PANTHER" id="PTHR46028:SF2">
    <property type="entry name" value="KYNURENINE 3-MONOOXYGENASE"/>
    <property type="match status" value="1"/>
</dbReference>
<proteinExistence type="predicted"/>
<dbReference type="Gene3D" id="3.30.710.10">
    <property type="entry name" value="Potassium Channel Kv1.1, Chain A"/>
    <property type="match status" value="1"/>
</dbReference>
<dbReference type="SUPFAM" id="SSF63825">
    <property type="entry name" value="YWTD domain"/>
    <property type="match status" value="1"/>
</dbReference>
<dbReference type="InterPro" id="IPR011042">
    <property type="entry name" value="6-blade_b-propeller_TolB-like"/>
</dbReference>
<dbReference type="PANTHER" id="PTHR46028">
    <property type="entry name" value="KYNURENINE 3-MONOOXYGENASE"/>
    <property type="match status" value="1"/>
</dbReference>
<evidence type="ECO:0000256" key="4">
    <source>
        <dbReference type="ARBA" id="ARBA00022827"/>
    </source>
</evidence>
<dbReference type="PROSITE" id="PS50097">
    <property type="entry name" value="BTB"/>
    <property type="match status" value="1"/>
</dbReference>
<dbReference type="PROSITE" id="PS51125">
    <property type="entry name" value="NHL"/>
    <property type="match status" value="1"/>
</dbReference>
<keyword evidence="3" id="KW-0677">Repeat</keyword>
<reference evidence="11 12" key="1">
    <citation type="submission" date="2024-02" db="EMBL/GenBank/DDBJ databases">
        <authorList>
            <person name="Chen Y."/>
            <person name="Shah S."/>
            <person name="Dougan E. K."/>
            <person name="Thang M."/>
            <person name="Chan C."/>
        </authorList>
    </citation>
    <scope>NUCLEOTIDE SEQUENCE [LARGE SCALE GENOMIC DNA]</scope>
</reference>
<comment type="caution">
    <text evidence="11">The sequence shown here is derived from an EMBL/GenBank/DDBJ whole genome shotgun (WGS) entry which is preliminary data.</text>
</comment>
<dbReference type="Pfam" id="PF01436">
    <property type="entry name" value="NHL"/>
    <property type="match status" value="1"/>
</dbReference>
<dbReference type="SUPFAM" id="SSF54695">
    <property type="entry name" value="POZ domain"/>
    <property type="match status" value="1"/>
</dbReference>
<sequence>MTVPRRRRGWQCVAALSISGALLLPSFVVPQGSHGHSPRLLRRASDRSDESSTLGLSVLIAGAGPAGLLLADRLLSAGCSVHIVEARQDPRSGSLEGRAYALGLGLRAQQTIRTVDDKLWETIKPSGFASERFKLHLSPKIAIDLRTPEDNNGLEPSLLIYQSDLCSAMLDHLETNFGGSGRLRISFQSRLKFLNAATGAASVQKGEQLEELPSADLVAGCDGVNSAVRSSIAAACPAFEVAQTKLPGSFKVLRFPQMPSELDPTAVHLFTGKGGTSAFIEPTARGACALINWRDGVNVQELPSLGELQDPEEARETLSSYFPAIAEAITDDAGKQFVSQKASQASTVKCNTYHFGRAVLLGDAAHSTGGVSGQGCSSAMKDSVVLAELLQREVGGAKRDTLEVLSMYSRQQVPEGHALLDLSLGPSEKAGPLRKALYNAASLAGTLLSKLGIGDPPLQTLLTTSLTPFSDIRRDRDFFFGEFPQQEEFDSMIERWERLDLLRKEGSFCDVVMLSSDGQRFPSHAVVLASCSEKLKKIMEQAKAGKLQQVQSREENAENGSAKPEAVTGASAAAVSAVLDFIYSGQAQLVLNVVPEVARLARRWDLNSLQEALASSVASEDGGLTPDVVAGLFALGEPFGEQLGAAARTFVLNNFSSCASTDPFTRWPQKVLEHLLKSDQLVVTNEEETLLWVARWRGAKAGREDAAVSVLSAIRWPLLSLSTLEALSDSKGFANGAFAETVAERCKAAKVAHQGLEALPHVRQGFCGWWSGLGCAAKGGVVIAGQGSPGKEPLKPKAIRPHEGTLLVLDGTEEPGRVVQWFLRMHSGRSLAGKGSELQDSFEDMADIWSGPDDAFYILDRDAERVVQVRSGETEVASKGTIRLERPCGVAVEGPDRAVYVLDREGSRVVRYVRGRSMQVAGGTEPGAGPGQLNAGPTGRIFAAKGGRLYISDTGNHRVQRWDPGAKVGITVAGGHGCGSGADQLSHPGGIWALDNGTVYVADVGNHRVMKWRDGAKAGVLAAGGYGPGDGLHQLKEPVDVTVDALGALIVADFGNARVMRWSPPSISTELLAAVRG</sequence>
<feature type="domain" description="BTB" evidence="10">
    <location>
        <begin position="509"/>
        <end position="591"/>
    </location>
</feature>
<dbReference type="CDD" id="cd05819">
    <property type="entry name" value="NHL"/>
    <property type="match status" value="1"/>
</dbReference>
<keyword evidence="6" id="KW-0560">Oxidoreductase</keyword>
<comment type="cofactor">
    <cofactor evidence="1">
        <name>FAD</name>
        <dbReference type="ChEBI" id="CHEBI:57692"/>
    </cofactor>
</comment>
<dbReference type="InterPro" id="IPR011705">
    <property type="entry name" value="BACK"/>
</dbReference>
<dbReference type="SMART" id="SM00875">
    <property type="entry name" value="BACK"/>
    <property type="match status" value="1"/>
</dbReference>
<dbReference type="Gene3D" id="1.25.40.420">
    <property type="match status" value="1"/>
</dbReference>
<dbReference type="InterPro" id="IPR002938">
    <property type="entry name" value="FAD-bd"/>
</dbReference>
<dbReference type="InterPro" id="IPR000210">
    <property type="entry name" value="BTB/POZ_dom"/>
</dbReference>
<dbReference type="Proteomes" id="UP001642484">
    <property type="component" value="Unassembled WGS sequence"/>
</dbReference>
<dbReference type="PRINTS" id="PR00420">
    <property type="entry name" value="RNGMNOXGNASE"/>
</dbReference>
<accession>A0ABP0P994</accession>
<dbReference type="Gene3D" id="3.50.50.60">
    <property type="entry name" value="FAD/NAD(P)-binding domain"/>
    <property type="match status" value="1"/>
</dbReference>
<evidence type="ECO:0000256" key="9">
    <source>
        <dbReference type="SAM" id="MobiDB-lite"/>
    </source>
</evidence>
<dbReference type="InterPro" id="IPR036188">
    <property type="entry name" value="FAD/NAD-bd_sf"/>
</dbReference>
<evidence type="ECO:0000256" key="6">
    <source>
        <dbReference type="ARBA" id="ARBA00023002"/>
    </source>
</evidence>
<dbReference type="InterPro" id="IPR001258">
    <property type="entry name" value="NHL_repeat"/>
</dbReference>
<dbReference type="EMBL" id="CAXAMN010022729">
    <property type="protein sequence ID" value="CAK9072329.1"/>
    <property type="molecule type" value="Genomic_DNA"/>
</dbReference>
<evidence type="ECO:0000256" key="2">
    <source>
        <dbReference type="ARBA" id="ARBA00022630"/>
    </source>
</evidence>
<dbReference type="SMART" id="SM00225">
    <property type="entry name" value="BTB"/>
    <property type="match status" value="1"/>
</dbReference>
<keyword evidence="4" id="KW-0274">FAD</keyword>
<dbReference type="InterPro" id="IPR011333">
    <property type="entry name" value="SKP1/BTB/POZ_sf"/>
</dbReference>
<feature type="region of interest" description="Disordered" evidence="9">
    <location>
        <begin position="546"/>
        <end position="566"/>
    </location>
</feature>
<dbReference type="Pfam" id="PF07707">
    <property type="entry name" value="BACK"/>
    <property type="match status" value="1"/>
</dbReference>
<evidence type="ECO:0000256" key="8">
    <source>
        <dbReference type="PROSITE-ProRule" id="PRU00504"/>
    </source>
</evidence>
<evidence type="ECO:0000259" key="10">
    <source>
        <dbReference type="PROSITE" id="PS50097"/>
    </source>
</evidence>
<dbReference type="SUPFAM" id="SSF51905">
    <property type="entry name" value="FAD/NAD(P)-binding domain"/>
    <property type="match status" value="1"/>
</dbReference>
<evidence type="ECO:0000256" key="5">
    <source>
        <dbReference type="ARBA" id="ARBA00022857"/>
    </source>
</evidence>
<organism evidence="11 12">
    <name type="scientific">Durusdinium trenchii</name>
    <dbReference type="NCBI Taxonomy" id="1381693"/>
    <lineage>
        <taxon>Eukaryota</taxon>
        <taxon>Sar</taxon>
        <taxon>Alveolata</taxon>
        <taxon>Dinophyceae</taxon>
        <taxon>Suessiales</taxon>
        <taxon>Symbiodiniaceae</taxon>
        <taxon>Durusdinium</taxon>
    </lineage>
</organism>